<dbReference type="EMBL" id="MDTU01000001">
    <property type="protein sequence ID" value="ODN42266.1"/>
    <property type="molecule type" value="Genomic_DNA"/>
</dbReference>
<sequence length="295" mass="33754">MGESDENIPLFLKRTLVIPPQPHLMQRIREVTPDIHAMADVICQDPAMSAEVLKLANNQESGEVYYSIHQAVESIGLDEVMGLVNSLLLRSVFQHRETTHLICFWQSAREVAIACREVAEQLRLNLTRDEAYNLGLFHNAAIPMLALKWPNYLSTMKEAYASQYESITQVENKQYDTNHAVTGYLLARNWKLPAEVCEAIRDHHNIERLNSIHRANEQNKVDLLLAVLKISEHICQLHFKLGAELDDYEWAKVKDVILDYMMLSEHYLEELVCAVQCALDRGFVRASEAQIKKAS</sequence>
<dbReference type="InterPro" id="IPR013976">
    <property type="entry name" value="HDOD"/>
</dbReference>
<evidence type="ECO:0000313" key="2">
    <source>
        <dbReference type="EMBL" id="ODN42266.1"/>
    </source>
</evidence>
<accession>A0ABX3A081</accession>
<dbReference type="Pfam" id="PF08668">
    <property type="entry name" value="HDOD"/>
    <property type="match status" value="1"/>
</dbReference>
<reference evidence="2 3" key="1">
    <citation type="submission" date="2016-08" db="EMBL/GenBank/DDBJ databases">
        <title>Draft genome sequence of Candidatus Piscirickettsia litoralis, from seawater.</title>
        <authorList>
            <person name="Wan X."/>
            <person name="Lee A.J."/>
            <person name="Hou S."/>
            <person name="Donachie S.P."/>
        </authorList>
    </citation>
    <scope>NUCLEOTIDE SEQUENCE [LARGE SCALE GENOMIC DNA]</scope>
    <source>
        <strain evidence="2 3">Y2</strain>
    </source>
</reference>
<dbReference type="Gene3D" id="1.10.3210.10">
    <property type="entry name" value="Hypothetical protein af1432"/>
    <property type="match status" value="1"/>
</dbReference>
<dbReference type="InterPro" id="IPR052340">
    <property type="entry name" value="RNase_Y/CdgJ"/>
</dbReference>
<dbReference type="PANTHER" id="PTHR33525:SF6">
    <property type="entry name" value="HDOD DOMAIN-CONTAINING PROTEIN"/>
    <property type="match status" value="1"/>
</dbReference>
<proteinExistence type="predicted"/>
<protein>
    <recommendedName>
        <fullName evidence="1">HDOD domain-containing protein</fullName>
    </recommendedName>
</protein>
<feature type="domain" description="HDOD" evidence="1">
    <location>
        <begin position="14"/>
        <end position="206"/>
    </location>
</feature>
<gene>
    <name evidence="2" type="ORF">BGC07_04095</name>
</gene>
<dbReference type="PROSITE" id="PS51833">
    <property type="entry name" value="HDOD"/>
    <property type="match status" value="1"/>
</dbReference>
<name>A0ABX3A081_9GAMM</name>
<organism evidence="2 3">
    <name type="scientific">Piscirickettsia litoralis</name>
    <dbReference type="NCBI Taxonomy" id="1891921"/>
    <lineage>
        <taxon>Bacteria</taxon>
        <taxon>Pseudomonadati</taxon>
        <taxon>Pseudomonadota</taxon>
        <taxon>Gammaproteobacteria</taxon>
        <taxon>Thiotrichales</taxon>
        <taxon>Piscirickettsiaceae</taxon>
        <taxon>Piscirickettsia</taxon>
    </lineage>
</organism>
<dbReference type="SUPFAM" id="SSF109604">
    <property type="entry name" value="HD-domain/PDEase-like"/>
    <property type="match status" value="1"/>
</dbReference>
<evidence type="ECO:0000313" key="3">
    <source>
        <dbReference type="Proteomes" id="UP000094329"/>
    </source>
</evidence>
<dbReference type="PANTHER" id="PTHR33525">
    <property type="match status" value="1"/>
</dbReference>
<keyword evidence="3" id="KW-1185">Reference proteome</keyword>
<dbReference type="RefSeq" id="WP_069312063.1">
    <property type="nucleotide sequence ID" value="NZ_MDTU01000001.1"/>
</dbReference>
<evidence type="ECO:0000259" key="1">
    <source>
        <dbReference type="PROSITE" id="PS51833"/>
    </source>
</evidence>
<dbReference type="Proteomes" id="UP000094329">
    <property type="component" value="Unassembled WGS sequence"/>
</dbReference>
<comment type="caution">
    <text evidence="2">The sequence shown here is derived from an EMBL/GenBank/DDBJ whole genome shotgun (WGS) entry which is preliminary data.</text>
</comment>